<dbReference type="OrthoDB" id="62120at2759"/>
<evidence type="ECO:0000256" key="2">
    <source>
        <dbReference type="ARBA" id="ARBA00005641"/>
    </source>
</evidence>
<dbReference type="FunFam" id="3.20.20.80:FF:000033">
    <property type="entry name" value="Glucan 1,3-beta-glucosidase A"/>
    <property type="match status" value="1"/>
</dbReference>
<feature type="compositionally biased region" description="Polar residues" evidence="16">
    <location>
        <begin position="235"/>
        <end position="252"/>
    </location>
</feature>
<keyword evidence="20" id="KW-1185">Reference proteome</keyword>
<evidence type="ECO:0000256" key="8">
    <source>
        <dbReference type="ARBA" id="ARBA00023136"/>
    </source>
</evidence>
<evidence type="ECO:0000259" key="18">
    <source>
        <dbReference type="Pfam" id="PF00150"/>
    </source>
</evidence>
<feature type="transmembrane region" description="Helical" evidence="17">
    <location>
        <begin position="415"/>
        <end position="441"/>
    </location>
</feature>
<dbReference type="InterPro" id="IPR001547">
    <property type="entry name" value="Glyco_hydro_5"/>
</dbReference>
<evidence type="ECO:0000256" key="15">
    <source>
        <dbReference type="ARBA" id="ARBA00041260"/>
    </source>
</evidence>
<evidence type="ECO:0000256" key="5">
    <source>
        <dbReference type="ARBA" id="ARBA00022801"/>
    </source>
</evidence>
<keyword evidence="6" id="KW-0735">Signal-anchor</keyword>
<comment type="catalytic activity">
    <reaction evidence="12">
        <text>Successive hydrolysis of beta-D-glucose units from the non-reducing ends of (1-&gt;3)-beta-D-glucans, releasing alpha-glucose.</text>
        <dbReference type="EC" id="3.2.1.58"/>
    </reaction>
</comment>
<dbReference type="EMBL" id="CCBN010000007">
    <property type="protein sequence ID" value="CDO54333.1"/>
    <property type="molecule type" value="Genomic_DNA"/>
</dbReference>
<dbReference type="GO" id="GO:0009251">
    <property type="term" value="P:glucan catabolic process"/>
    <property type="evidence" value="ECO:0007669"/>
    <property type="project" value="TreeGrafter"/>
</dbReference>
<evidence type="ECO:0000256" key="4">
    <source>
        <dbReference type="ARBA" id="ARBA00022692"/>
    </source>
</evidence>
<feature type="region of interest" description="Disordered" evidence="16">
    <location>
        <begin position="143"/>
        <end position="173"/>
    </location>
</feature>
<evidence type="ECO:0000256" key="16">
    <source>
        <dbReference type="SAM" id="MobiDB-lite"/>
    </source>
</evidence>
<evidence type="ECO:0000256" key="11">
    <source>
        <dbReference type="ARBA" id="ARBA00023316"/>
    </source>
</evidence>
<evidence type="ECO:0000256" key="12">
    <source>
        <dbReference type="ARBA" id="ARBA00036824"/>
    </source>
</evidence>
<keyword evidence="10" id="KW-0326">Glycosidase</keyword>
<feature type="region of interest" description="Disordered" evidence="16">
    <location>
        <begin position="444"/>
        <end position="475"/>
    </location>
</feature>
<keyword evidence="9" id="KW-0325">Glycoprotein</keyword>
<feature type="region of interest" description="Disordered" evidence="16">
    <location>
        <begin position="219"/>
        <end position="254"/>
    </location>
</feature>
<evidence type="ECO:0000256" key="7">
    <source>
        <dbReference type="ARBA" id="ARBA00022989"/>
    </source>
</evidence>
<feature type="region of interest" description="Disordered" evidence="16">
    <location>
        <begin position="387"/>
        <end position="406"/>
    </location>
</feature>
<organism evidence="19 20">
    <name type="scientific">Geotrichum candidum</name>
    <name type="common">Oospora lactis</name>
    <name type="synonym">Dipodascus geotrichum</name>
    <dbReference type="NCBI Taxonomy" id="1173061"/>
    <lineage>
        <taxon>Eukaryota</taxon>
        <taxon>Fungi</taxon>
        <taxon>Dikarya</taxon>
        <taxon>Ascomycota</taxon>
        <taxon>Saccharomycotina</taxon>
        <taxon>Dipodascomycetes</taxon>
        <taxon>Dipodascales</taxon>
        <taxon>Dipodascaceae</taxon>
        <taxon>Geotrichum</taxon>
    </lineage>
</organism>
<keyword evidence="5" id="KW-0378">Hydrolase</keyword>
<keyword evidence="3" id="KW-1003">Cell membrane</keyword>
<evidence type="ECO:0000313" key="20">
    <source>
        <dbReference type="Proteomes" id="UP000242525"/>
    </source>
</evidence>
<dbReference type="GO" id="GO:0005886">
    <property type="term" value="C:plasma membrane"/>
    <property type="evidence" value="ECO:0007669"/>
    <property type="project" value="UniProtKB-SubCell"/>
</dbReference>
<dbReference type="Pfam" id="PF00150">
    <property type="entry name" value="Cellulase"/>
    <property type="match status" value="1"/>
</dbReference>
<feature type="compositionally biased region" description="Polar residues" evidence="16">
    <location>
        <begin position="18"/>
        <end position="28"/>
    </location>
</feature>
<feature type="compositionally biased region" description="Polar residues" evidence="16">
    <location>
        <begin position="1"/>
        <end position="10"/>
    </location>
</feature>
<dbReference type="InterPro" id="IPR050386">
    <property type="entry name" value="Glycosyl_hydrolase_5"/>
</dbReference>
<evidence type="ECO:0000256" key="6">
    <source>
        <dbReference type="ARBA" id="ARBA00022968"/>
    </source>
</evidence>
<dbReference type="PANTHER" id="PTHR31297:SF34">
    <property type="entry name" value="GLUCAN 1,3-BETA-GLUCOSIDASE 2"/>
    <property type="match status" value="1"/>
</dbReference>
<feature type="compositionally biased region" description="Polar residues" evidence="16">
    <location>
        <begin position="150"/>
        <end position="172"/>
    </location>
</feature>
<keyword evidence="7 17" id="KW-1133">Transmembrane helix</keyword>
<reference evidence="19" key="1">
    <citation type="submission" date="2014-03" db="EMBL/GenBank/DDBJ databases">
        <authorList>
            <person name="Casaregola S."/>
        </authorList>
    </citation>
    <scope>NUCLEOTIDE SEQUENCE [LARGE SCALE GENOMIC DNA]</scope>
    <source>
        <strain evidence="19">CLIB 918</strain>
    </source>
</reference>
<dbReference type="GO" id="GO:0071555">
    <property type="term" value="P:cell wall organization"/>
    <property type="evidence" value="ECO:0007669"/>
    <property type="project" value="UniProtKB-KW"/>
</dbReference>
<evidence type="ECO:0000256" key="1">
    <source>
        <dbReference type="ARBA" id="ARBA00004401"/>
    </source>
</evidence>
<name>A0A0J9XAN8_GEOCN</name>
<feature type="region of interest" description="Disordered" evidence="16">
    <location>
        <begin position="1"/>
        <end position="28"/>
    </location>
</feature>
<comment type="similarity">
    <text evidence="2">Belongs to the glycosyl hydrolase 5 (cellulase A) family.</text>
</comment>
<keyword evidence="11" id="KW-0961">Cell wall biogenesis/degradation</keyword>
<feature type="domain" description="Glycoside hydrolase family 5" evidence="18">
    <location>
        <begin position="599"/>
        <end position="839"/>
    </location>
</feature>
<proteinExistence type="inferred from homology"/>
<dbReference type="PANTHER" id="PTHR31297">
    <property type="entry name" value="GLUCAN ENDO-1,6-BETA-GLUCOSIDASE B"/>
    <property type="match status" value="1"/>
</dbReference>
<feature type="region of interest" description="Disordered" evidence="16">
    <location>
        <begin position="345"/>
        <end position="372"/>
    </location>
</feature>
<dbReference type="EC" id="3.2.1.58" evidence="14"/>
<dbReference type="SUPFAM" id="SSF51445">
    <property type="entry name" value="(Trans)glycosidases"/>
    <property type="match status" value="1"/>
</dbReference>
<dbReference type="GO" id="GO:0004338">
    <property type="term" value="F:glucan exo-1,3-beta-glucosidase activity"/>
    <property type="evidence" value="ECO:0007669"/>
    <property type="project" value="UniProtKB-EC"/>
</dbReference>
<comment type="caution">
    <text evidence="19">The sequence shown here is derived from an EMBL/GenBank/DDBJ whole genome shotgun (WGS) entry which is preliminary data.</text>
</comment>
<dbReference type="AlphaFoldDB" id="A0A0J9XAN8"/>
<dbReference type="InterPro" id="IPR017853">
    <property type="entry name" value="GH"/>
</dbReference>
<comment type="function">
    <text evidence="13">Glucosidase involved in the degradation of cellulosic biomass. Active on lichenan.</text>
</comment>
<dbReference type="STRING" id="1173061.A0A0J9XAN8"/>
<sequence>MATTTSQFHWQSPEEDSTQSSTGLTNTRPLSEIIDREQQEQLKFQFNHEKLSDNGNPVSNFTPFNHTNLSGQTITPNSHHQQDHKETLQKGLNIQHDHFNASVVNNPVSSPTSIPARFRSTNAPDDEGSVFSFLVNTPASANHTVREGFNSPTQTSVYGAGTTDTPTSNISQRGLGSYSSAAAAALGTSLDNSNNASSASSNLHSGNESLIRAINGTISDSSSESEFDDEESNYDVRNSYASSHNNTSNSILNPRDHLNSVFVQDPNFVIRPPSQLHQQQAPPVFSLPRSPAGLHSQQSIELQDQSHNAGVSQNTGFMRNHSSQETVTGGNLIGSDGVHVSRFNDSLEKQNPSGSDITNSNFDAPRGLGGVEAGSFIDQHTETSLAKEFNRGSPPGGGDDPGNNSSSLWQRKRKLCIGLIILAILVVILIAVLVPIGVVVIGKNNNNDTSNSNNATTSDTSITDSSSDSSVVKNSTNVMPDSLKGTFFDVSKWKDTTDFNTTFTAETVGGLPIIGLNSTWDDSHQPNINVPPLEKTFTYGELPIRGVNLGGWLILEPFITPSYFSKYPLSKGVVDEWSLTEYVNSTEGTDAMVDLLENHYATFVTESSFKEIAEAGLDHVRIPFGYWAVQTWPGEHYLAQISWRYLLRGIEWARKYGLRVKVDLHSVPGGQNGWNHSGRQNSVKWLNGTDGAMYGQRALDIHSKLGKFFAQDRYKNIVTLYGLVNEPRMQNLNITNVINWTKNATTIVRDAGFEGTIIFGDGFLGVDAWKGKYPEEKYPNMALDVHQYTIFDPYLLAMSHTAKINYVCDQWGSQMAQSTNLTTGHGNTLVGEWSQADNDCTLYLNNVGVGARWEGDYIPNNGSPDVTTMSCNGGIECSCNVSNSDPKNYSDAYKQFLLNFAEVQMEVFESNGGWGSMYWAWDTETIESSQWSYKKARDAGIMPKVAYERSFNCSSGRPDYVGLGLPEGI</sequence>
<evidence type="ECO:0000256" key="9">
    <source>
        <dbReference type="ARBA" id="ARBA00023180"/>
    </source>
</evidence>
<evidence type="ECO:0000256" key="13">
    <source>
        <dbReference type="ARBA" id="ARBA00037126"/>
    </source>
</evidence>
<dbReference type="Proteomes" id="UP000242525">
    <property type="component" value="Unassembled WGS sequence"/>
</dbReference>
<dbReference type="GO" id="GO:0005576">
    <property type="term" value="C:extracellular region"/>
    <property type="evidence" value="ECO:0007669"/>
    <property type="project" value="TreeGrafter"/>
</dbReference>
<dbReference type="Gene3D" id="3.20.20.80">
    <property type="entry name" value="Glycosidases"/>
    <property type="match status" value="1"/>
</dbReference>
<keyword evidence="8 17" id="KW-0472">Membrane</keyword>
<protein>
    <recommendedName>
        <fullName evidence="14">glucan 1,3-beta-glucosidase</fullName>
        <ecNumber evidence="14">3.2.1.58</ecNumber>
    </recommendedName>
    <alternativeName>
        <fullName evidence="15">Exo-1,3-beta-glucanase D</fullName>
    </alternativeName>
</protein>
<evidence type="ECO:0000256" key="17">
    <source>
        <dbReference type="SAM" id="Phobius"/>
    </source>
</evidence>
<comment type="subcellular location">
    <subcellularLocation>
        <location evidence="1">Cell membrane</location>
        <topology evidence="1">Single-pass type II membrane protein</topology>
    </subcellularLocation>
</comment>
<keyword evidence="4 17" id="KW-0812">Transmembrane</keyword>
<feature type="compositionally biased region" description="Acidic residues" evidence="16">
    <location>
        <begin position="223"/>
        <end position="233"/>
    </location>
</feature>
<evidence type="ECO:0000256" key="3">
    <source>
        <dbReference type="ARBA" id="ARBA00022475"/>
    </source>
</evidence>
<evidence type="ECO:0000256" key="14">
    <source>
        <dbReference type="ARBA" id="ARBA00038929"/>
    </source>
</evidence>
<dbReference type="GO" id="GO:0009986">
    <property type="term" value="C:cell surface"/>
    <property type="evidence" value="ECO:0007669"/>
    <property type="project" value="TreeGrafter"/>
</dbReference>
<evidence type="ECO:0000313" key="19">
    <source>
        <dbReference type="EMBL" id="CDO54333.1"/>
    </source>
</evidence>
<feature type="compositionally biased region" description="Polar residues" evidence="16">
    <location>
        <begin position="349"/>
        <end position="362"/>
    </location>
</feature>
<evidence type="ECO:0000256" key="10">
    <source>
        <dbReference type="ARBA" id="ARBA00023295"/>
    </source>
</evidence>
<gene>
    <name evidence="19" type="ORF">BN980_GECA07s03057g</name>
</gene>
<accession>A0A0J9XAN8</accession>